<dbReference type="AlphaFoldDB" id="A0A5C5YQ62"/>
<comment type="caution">
    <text evidence="2">The sequence shown here is derived from an EMBL/GenBank/DDBJ whole genome shotgun (WGS) entry which is preliminary data.</text>
</comment>
<dbReference type="RefSeq" id="WP_197527888.1">
    <property type="nucleotide sequence ID" value="NZ_SJPO01000005.1"/>
</dbReference>
<name>A0A5C5YQ62_9BACT</name>
<dbReference type="Proteomes" id="UP000318478">
    <property type="component" value="Unassembled WGS sequence"/>
</dbReference>
<evidence type="ECO:0000313" key="2">
    <source>
        <dbReference type="EMBL" id="TWT76928.1"/>
    </source>
</evidence>
<accession>A0A5C5YQ62</accession>
<organism evidence="2 3">
    <name type="scientific">Posidoniimonas polymericola</name>
    <dbReference type="NCBI Taxonomy" id="2528002"/>
    <lineage>
        <taxon>Bacteria</taxon>
        <taxon>Pseudomonadati</taxon>
        <taxon>Planctomycetota</taxon>
        <taxon>Planctomycetia</taxon>
        <taxon>Pirellulales</taxon>
        <taxon>Lacipirellulaceae</taxon>
        <taxon>Posidoniimonas</taxon>
    </lineage>
</organism>
<proteinExistence type="predicted"/>
<evidence type="ECO:0000256" key="1">
    <source>
        <dbReference type="SAM" id="MobiDB-lite"/>
    </source>
</evidence>
<keyword evidence="3" id="KW-1185">Reference proteome</keyword>
<protein>
    <submittedName>
        <fullName evidence="2">Uncharacterized protein</fullName>
    </submittedName>
</protein>
<feature type="region of interest" description="Disordered" evidence="1">
    <location>
        <begin position="1"/>
        <end position="35"/>
    </location>
</feature>
<gene>
    <name evidence="2" type="ORF">Pla123a_23530</name>
</gene>
<reference evidence="2 3" key="1">
    <citation type="submission" date="2019-02" db="EMBL/GenBank/DDBJ databases">
        <title>Deep-cultivation of Planctomycetes and their phenomic and genomic characterization uncovers novel biology.</title>
        <authorList>
            <person name="Wiegand S."/>
            <person name="Jogler M."/>
            <person name="Boedeker C."/>
            <person name="Pinto D."/>
            <person name="Vollmers J."/>
            <person name="Rivas-Marin E."/>
            <person name="Kohn T."/>
            <person name="Peeters S.H."/>
            <person name="Heuer A."/>
            <person name="Rast P."/>
            <person name="Oberbeckmann S."/>
            <person name="Bunk B."/>
            <person name="Jeske O."/>
            <person name="Meyerdierks A."/>
            <person name="Storesund J.E."/>
            <person name="Kallscheuer N."/>
            <person name="Luecker S."/>
            <person name="Lage O.M."/>
            <person name="Pohl T."/>
            <person name="Merkel B.J."/>
            <person name="Hornburger P."/>
            <person name="Mueller R.-W."/>
            <person name="Bruemmer F."/>
            <person name="Labrenz M."/>
            <person name="Spormann A.M."/>
            <person name="Op Den Camp H."/>
            <person name="Overmann J."/>
            <person name="Amann R."/>
            <person name="Jetten M.S.M."/>
            <person name="Mascher T."/>
            <person name="Medema M.H."/>
            <person name="Devos D.P."/>
            <person name="Kaster A.-K."/>
            <person name="Ovreas L."/>
            <person name="Rohde M."/>
            <person name="Galperin M.Y."/>
            <person name="Jogler C."/>
        </authorList>
    </citation>
    <scope>NUCLEOTIDE SEQUENCE [LARGE SCALE GENOMIC DNA]</scope>
    <source>
        <strain evidence="2 3">Pla123a</strain>
    </source>
</reference>
<dbReference type="EMBL" id="SJPO01000005">
    <property type="protein sequence ID" value="TWT76928.1"/>
    <property type="molecule type" value="Genomic_DNA"/>
</dbReference>
<sequence length="54" mass="5695">MSDTQSTDELERRMLEMLGNPKPESDSPAGFAPLSDDEIDSLLLVQSAGAGASN</sequence>
<evidence type="ECO:0000313" key="3">
    <source>
        <dbReference type="Proteomes" id="UP000318478"/>
    </source>
</evidence>